<feature type="compositionally biased region" description="Low complexity" evidence="2">
    <location>
        <begin position="314"/>
        <end position="325"/>
    </location>
</feature>
<dbReference type="EMBL" id="JAGTJR010000044">
    <property type="protein sequence ID" value="KAH7030531.1"/>
    <property type="molecule type" value="Genomic_DNA"/>
</dbReference>
<reference evidence="3 4" key="1">
    <citation type="journal article" date="2021" name="Nat. Commun.">
        <title>Genetic determinants of endophytism in the Arabidopsis root mycobiome.</title>
        <authorList>
            <person name="Mesny F."/>
            <person name="Miyauchi S."/>
            <person name="Thiergart T."/>
            <person name="Pickel B."/>
            <person name="Atanasova L."/>
            <person name="Karlsson M."/>
            <person name="Huettel B."/>
            <person name="Barry K.W."/>
            <person name="Haridas S."/>
            <person name="Chen C."/>
            <person name="Bauer D."/>
            <person name="Andreopoulos W."/>
            <person name="Pangilinan J."/>
            <person name="LaButti K."/>
            <person name="Riley R."/>
            <person name="Lipzen A."/>
            <person name="Clum A."/>
            <person name="Drula E."/>
            <person name="Henrissat B."/>
            <person name="Kohler A."/>
            <person name="Grigoriev I.V."/>
            <person name="Martin F.M."/>
            <person name="Hacquard S."/>
        </authorList>
    </citation>
    <scope>NUCLEOTIDE SEQUENCE [LARGE SCALE GENOMIC DNA]</scope>
    <source>
        <strain evidence="3 4">MPI-SDFR-AT-0080</strain>
    </source>
</reference>
<comment type="caution">
    <text evidence="3">The sequence shown here is derived from an EMBL/GenBank/DDBJ whole genome shotgun (WGS) entry which is preliminary data.</text>
</comment>
<feature type="coiled-coil region" evidence="1">
    <location>
        <begin position="120"/>
        <end position="147"/>
    </location>
</feature>
<accession>A0ABQ8FWD0</accession>
<feature type="compositionally biased region" description="Basic and acidic residues" evidence="2">
    <location>
        <begin position="33"/>
        <end position="49"/>
    </location>
</feature>
<keyword evidence="4" id="KW-1185">Reference proteome</keyword>
<organism evidence="3 4">
    <name type="scientific">Macrophomina phaseolina</name>
    <dbReference type="NCBI Taxonomy" id="35725"/>
    <lineage>
        <taxon>Eukaryota</taxon>
        <taxon>Fungi</taxon>
        <taxon>Dikarya</taxon>
        <taxon>Ascomycota</taxon>
        <taxon>Pezizomycotina</taxon>
        <taxon>Dothideomycetes</taxon>
        <taxon>Dothideomycetes incertae sedis</taxon>
        <taxon>Botryosphaeriales</taxon>
        <taxon>Botryosphaeriaceae</taxon>
        <taxon>Macrophomina</taxon>
    </lineage>
</organism>
<evidence type="ECO:0000313" key="3">
    <source>
        <dbReference type="EMBL" id="KAH7030531.1"/>
    </source>
</evidence>
<proteinExistence type="predicted"/>
<feature type="region of interest" description="Disordered" evidence="2">
    <location>
        <begin position="13"/>
        <end position="49"/>
    </location>
</feature>
<gene>
    <name evidence="3" type="ORF">B0J12DRAFT_318929</name>
</gene>
<evidence type="ECO:0000256" key="1">
    <source>
        <dbReference type="SAM" id="Coils"/>
    </source>
</evidence>
<name>A0ABQ8FWD0_9PEZI</name>
<feature type="compositionally biased region" description="Acidic residues" evidence="2">
    <location>
        <begin position="19"/>
        <end position="32"/>
    </location>
</feature>
<evidence type="ECO:0000256" key="2">
    <source>
        <dbReference type="SAM" id="MobiDB-lite"/>
    </source>
</evidence>
<feature type="compositionally biased region" description="Basic and acidic residues" evidence="2">
    <location>
        <begin position="284"/>
        <end position="293"/>
    </location>
</feature>
<sequence length="369" mass="41316">MDPYYTFTGGFGTNTAVYNEDDGDTDADEDYSVSDHEGSNYEPEHHGIPGEQLDKIVDELVEPNRPKMPLPPMELFNREPEDFIMEFMFLPRPSRMREIDLEFYCLHWKPLTREILERCCEYLSEKLVALMNENAALERNVKGLGARRTSVLTDQPYGVITVELMRDESWDHDDIVWCICEGMKKFPRELSRNQRFKARLSLPVPGKDYDIIRGVVQDEINKKYSGLIKKKNTKELKCKMQKAASTTESHSPAGKLDGARGSATNERNGTWAAKKAHGNQSESPAKRAVKDDSSESEFNAMNASPKKKGRATTRKTGVTSTSTSTPRQPATPIRGRNSASGASSKQTPKNSNGGSRKRGLKSGKLSNNS</sequence>
<protein>
    <submittedName>
        <fullName evidence="3">Uncharacterized protein</fullName>
    </submittedName>
</protein>
<keyword evidence="1" id="KW-0175">Coiled coil</keyword>
<dbReference type="Proteomes" id="UP000774617">
    <property type="component" value="Unassembled WGS sequence"/>
</dbReference>
<feature type="region of interest" description="Disordered" evidence="2">
    <location>
        <begin position="239"/>
        <end position="369"/>
    </location>
</feature>
<evidence type="ECO:0000313" key="4">
    <source>
        <dbReference type="Proteomes" id="UP000774617"/>
    </source>
</evidence>
<feature type="compositionally biased region" description="Polar residues" evidence="2">
    <location>
        <begin position="337"/>
        <end position="352"/>
    </location>
</feature>